<name>A0ACD5W445_AVESA</name>
<reference evidence="1" key="2">
    <citation type="submission" date="2025-09" db="UniProtKB">
        <authorList>
            <consortium name="EnsemblPlants"/>
        </authorList>
    </citation>
    <scope>IDENTIFICATION</scope>
</reference>
<dbReference type="Proteomes" id="UP001732700">
    <property type="component" value="Chromosome 4A"/>
</dbReference>
<keyword evidence="2" id="KW-1185">Reference proteome</keyword>
<organism evidence="1 2">
    <name type="scientific">Avena sativa</name>
    <name type="common">Oat</name>
    <dbReference type="NCBI Taxonomy" id="4498"/>
    <lineage>
        <taxon>Eukaryota</taxon>
        <taxon>Viridiplantae</taxon>
        <taxon>Streptophyta</taxon>
        <taxon>Embryophyta</taxon>
        <taxon>Tracheophyta</taxon>
        <taxon>Spermatophyta</taxon>
        <taxon>Magnoliopsida</taxon>
        <taxon>Liliopsida</taxon>
        <taxon>Poales</taxon>
        <taxon>Poaceae</taxon>
        <taxon>BOP clade</taxon>
        <taxon>Pooideae</taxon>
        <taxon>Poodae</taxon>
        <taxon>Poeae</taxon>
        <taxon>Poeae Chloroplast Group 1 (Aveneae type)</taxon>
        <taxon>Aveninae</taxon>
        <taxon>Avena</taxon>
    </lineage>
</organism>
<sequence>MMERTRRRRRRRPRAMDQQTPSSSSTTSSTHGPDPRSPAPAGPRVRHSFLYSDRPRRTNRSTTRVEKARGNEGPTADLPELKALALNEAPPKPELSFRSKECDTASSETDSEVVVEEESEDESDFDLEEERRKLEEYKERMFNEDSAAQSTTLAASCDKSSAVEHVTEYSGRLGLTSPFREKKVTEYSGDAEWARRAYITQTESLLAFLDARRTMAASSRDKPRCEVSDEDITENGNKWMSEEVMVAFNEYIGRNDELKKLDHCFEKLSHQCFNVEFYFKIFHHFNFDVKTKLPGSDDWISRTYFAEVKEMFGEKFYFCCPLELRENGQCYACHNQGVDDLRHPATGGYERGFPDIVFPYM</sequence>
<evidence type="ECO:0000313" key="2">
    <source>
        <dbReference type="Proteomes" id="UP001732700"/>
    </source>
</evidence>
<protein>
    <submittedName>
        <fullName evidence="1">Uncharacterized protein</fullName>
    </submittedName>
</protein>
<accession>A0ACD5W445</accession>
<dbReference type="EnsemblPlants" id="AVESA.00010b.r2.4AG0572520.1">
    <property type="protein sequence ID" value="AVESA.00010b.r2.4AG0572520.1.CDS"/>
    <property type="gene ID" value="AVESA.00010b.r2.4AG0572520"/>
</dbReference>
<evidence type="ECO:0000313" key="1">
    <source>
        <dbReference type="EnsemblPlants" id="AVESA.00010b.r2.4AG0572520.1.CDS"/>
    </source>
</evidence>
<reference evidence="1" key="1">
    <citation type="submission" date="2021-05" db="EMBL/GenBank/DDBJ databases">
        <authorList>
            <person name="Scholz U."/>
            <person name="Mascher M."/>
            <person name="Fiebig A."/>
        </authorList>
    </citation>
    <scope>NUCLEOTIDE SEQUENCE [LARGE SCALE GENOMIC DNA]</scope>
</reference>
<proteinExistence type="predicted"/>